<dbReference type="EMBL" id="JABSTQ010011210">
    <property type="protein sequence ID" value="KAG0414045.1"/>
    <property type="molecule type" value="Genomic_DNA"/>
</dbReference>
<dbReference type="Proteomes" id="UP000805193">
    <property type="component" value="Unassembled WGS sequence"/>
</dbReference>
<sequence length="336" mass="38050">MVLGETEVPQTVEPVKLPPEEEKPKNWEEELMSTCFQKHFAIRRDNCIAYHYPMNPVYIRLPAPLEELGYFSMEMIIPEGFSSVGWMFSKSTDTQGAWNNMELRKFGEDIRVTVMDVVNGKEIKYPWHNSNIGGVSPMFQNQLETFVRFAYDNPTKELVTTVNGFEYLRHPMACGGEANEFTLYGDVFIPDLTIPCKDMGTPFTVHLNGPVLYNDKYTIKFIPKPPAKILTATFGDIIIAVDLEKHKELLSENGPCQLEISSHSNCAFVELGGKTIQEIWRRLVTPQVVIDGDVVIKRITIDDSNCDINDDLNYGLGIDPDNELDKAPGYHTSTKT</sequence>
<keyword evidence="2" id="KW-1185">Reference proteome</keyword>
<gene>
    <name evidence="1" type="ORF">HPB47_008798</name>
</gene>
<evidence type="ECO:0000313" key="1">
    <source>
        <dbReference type="EMBL" id="KAG0414045.1"/>
    </source>
</evidence>
<evidence type="ECO:0000313" key="2">
    <source>
        <dbReference type="Proteomes" id="UP000805193"/>
    </source>
</evidence>
<comment type="caution">
    <text evidence="1">The sequence shown here is derived from an EMBL/GenBank/DDBJ whole genome shotgun (WGS) entry which is preliminary data.</text>
</comment>
<name>A0AC60P3T4_IXOPE</name>
<protein>
    <submittedName>
        <fullName evidence="1">Uncharacterized protein</fullName>
    </submittedName>
</protein>
<proteinExistence type="predicted"/>
<accession>A0AC60P3T4</accession>
<reference evidence="1 2" key="1">
    <citation type="journal article" date="2020" name="Cell">
        <title>Large-Scale Comparative Analyses of Tick Genomes Elucidate Their Genetic Diversity and Vector Capacities.</title>
        <authorList>
            <consortium name="Tick Genome and Microbiome Consortium (TIGMIC)"/>
            <person name="Jia N."/>
            <person name="Wang J."/>
            <person name="Shi W."/>
            <person name="Du L."/>
            <person name="Sun Y."/>
            <person name="Zhan W."/>
            <person name="Jiang J.F."/>
            <person name="Wang Q."/>
            <person name="Zhang B."/>
            <person name="Ji P."/>
            <person name="Bell-Sakyi L."/>
            <person name="Cui X.M."/>
            <person name="Yuan T.T."/>
            <person name="Jiang B.G."/>
            <person name="Yang W.F."/>
            <person name="Lam T.T."/>
            <person name="Chang Q.C."/>
            <person name="Ding S.J."/>
            <person name="Wang X.J."/>
            <person name="Zhu J.G."/>
            <person name="Ruan X.D."/>
            <person name="Zhao L."/>
            <person name="Wei J.T."/>
            <person name="Ye R.Z."/>
            <person name="Que T.C."/>
            <person name="Du C.H."/>
            <person name="Zhou Y.H."/>
            <person name="Cheng J.X."/>
            <person name="Dai P.F."/>
            <person name="Guo W.B."/>
            <person name="Han X.H."/>
            <person name="Huang E.J."/>
            <person name="Li L.F."/>
            <person name="Wei W."/>
            <person name="Gao Y.C."/>
            <person name="Liu J.Z."/>
            <person name="Shao H.Z."/>
            <person name="Wang X."/>
            <person name="Wang C.C."/>
            <person name="Yang T.C."/>
            <person name="Huo Q.B."/>
            <person name="Li W."/>
            <person name="Chen H.Y."/>
            <person name="Chen S.E."/>
            <person name="Zhou L.G."/>
            <person name="Ni X.B."/>
            <person name="Tian J.H."/>
            <person name="Sheng Y."/>
            <person name="Liu T."/>
            <person name="Pan Y.S."/>
            <person name="Xia L.Y."/>
            <person name="Li J."/>
            <person name="Zhao F."/>
            <person name="Cao W.C."/>
        </authorList>
    </citation>
    <scope>NUCLEOTIDE SEQUENCE [LARGE SCALE GENOMIC DNA]</scope>
    <source>
        <strain evidence="1">Iper-2018</strain>
    </source>
</reference>
<organism evidence="1 2">
    <name type="scientific">Ixodes persulcatus</name>
    <name type="common">Taiga tick</name>
    <dbReference type="NCBI Taxonomy" id="34615"/>
    <lineage>
        <taxon>Eukaryota</taxon>
        <taxon>Metazoa</taxon>
        <taxon>Ecdysozoa</taxon>
        <taxon>Arthropoda</taxon>
        <taxon>Chelicerata</taxon>
        <taxon>Arachnida</taxon>
        <taxon>Acari</taxon>
        <taxon>Parasitiformes</taxon>
        <taxon>Ixodida</taxon>
        <taxon>Ixodoidea</taxon>
        <taxon>Ixodidae</taxon>
        <taxon>Ixodinae</taxon>
        <taxon>Ixodes</taxon>
    </lineage>
</organism>